<feature type="region of interest" description="Disordered" evidence="1">
    <location>
        <begin position="146"/>
        <end position="253"/>
    </location>
</feature>
<feature type="region of interest" description="Disordered" evidence="1">
    <location>
        <begin position="65"/>
        <end position="91"/>
    </location>
</feature>
<feature type="region of interest" description="Disordered" evidence="1">
    <location>
        <begin position="777"/>
        <end position="833"/>
    </location>
</feature>
<dbReference type="Proteomes" id="UP001194696">
    <property type="component" value="Unassembled WGS sequence"/>
</dbReference>
<feature type="compositionally biased region" description="Low complexity" evidence="1">
    <location>
        <begin position="157"/>
        <end position="170"/>
    </location>
</feature>
<evidence type="ECO:0000313" key="3">
    <source>
        <dbReference type="Proteomes" id="UP001194696"/>
    </source>
</evidence>
<dbReference type="PANTHER" id="PTHR12751">
    <property type="entry name" value="PHOSPHATASE AND ACTIN REGULATOR PHACTR"/>
    <property type="match status" value="1"/>
</dbReference>
<feature type="compositionally biased region" description="Low complexity" evidence="1">
    <location>
        <begin position="674"/>
        <end position="694"/>
    </location>
</feature>
<dbReference type="PANTHER" id="PTHR12751:SF18">
    <property type="entry name" value="PHOSPHATASE AND ACTIN REGULATOR 1"/>
    <property type="match status" value="1"/>
</dbReference>
<keyword evidence="3" id="KW-1185">Reference proteome</keyword>
<organism evidence="2 3">
    <name type="scientific">Linnemannia gamsii</name>
    <dbReference type="NCBI Taxonomy" id="64522"/>
    <lineage>
        <taxon>Eukaryota</taxon>
        <taxon>Fungi</taxon>
        <taxon>Fungi incertae sedis</taxon>
        <taxon>Mucoromycota</taxon>
        <taxon>Mortierellomycotina</taxon>
        <taxon>Mortierellomycetes</taxon>
        <taxon>Mortierellales</taxon>
        <taxon>Mortierellaceae</taxon>
        <taxon>Linnemannia</taxon>
    </lineage>
</organism>
<feature type="compositionally biased region" description="Polar residues" evidence="1">
    <location>
        <begin position="448"/>
        <end position="463"/>
    </location>
</feature>
<evidence type="ECO:0000313" key="2">
    <source>
        <dbReference type="EMBL" id="KAG0291750.1"/>
    </source>
</evidence>
<feature type="compositionally biased region" description="Low complexity" evidence="1">
    <location>
        <begin position="67"/>
        <end position="88"/>
    </location>
</feature>
<comment type="caution">
    <text evidence="2">The sequence shown here is derived from an EMBL/GenBank/DDBJ whole genome shotgun (WGS) entry which is preliminary data.</text>
</comment>
<feature type="compositionally biased region" description="Polar residues" evidence="1">
    <location>
        <begin position="624"/>
        <end position="644"/>
    </location>
</feature>
<feature type="region of interest" description="Disordered" evidence="1">
    <location>
        <begin position="276"/>
        <end position="310"/>
    </location>
</feature>
<accession>A0ABQ7K6S0</accession>
<gene>
    <name evidence="2" type="primary">BNI4</name>
    <name evidence="2" type="ORF">BGZ96_004866</name>
</gene>
<feature type="region of interest" description="Disordered" evidence="1">
    <location>
        <begin position="592"/>
        <end position="695"/>
    </location>
</feature>
<feature type="region of interest" description="Disordered" evidence="1">
    <location>
        <begin position="868"/>
        <end position="941"/>
    </location>
</feature>
<evidence type="ECO:0000256" key="1">
    <source>
        <dbReference type="SAM" id="MobiDB-lite"/>
    </source>
</evidence>
<proteinExistence type="predicted"/>
<name>A0ABQ7K6S0_9FUNG</name>
<feature type="compositionally biased region" description="Polar residues" evidence="1">
    <location>
        <begin position="181"/>
        <end position="193"/>
    </location>
</feature>
<dbReference type="EMBL" id="JAAAIM010000226">
    <property type="protein sequence ID" value="KAG0291750.1"/>
    <property type="molecule type" value="Genomic_DNA"/>
</dbReference>
<feature type="region of interest" description="Disordered" evidence="1">
    <location>
        <begin position="374"/>
        <end position="401"/>
    </location>
</feature>
<feature type="compositionally biased region" description="Polar residues" evidence="1">
    <location>
        <begin position="918"/>
        <end position="933"/>
    </location>
</feature>
<reference evidence="2 3" key="1">
    <citation type="journal article" date="2020" name="Fungal Divers.">
        <title>Resolving the Mortierellaceae phylogeny through synthesis of multi-gene phylogenetics and phylogenomics.</title>
        <authorList>
            <person name="Vandepol N."/>
            <person name="Liber J."/>
            <person name="Desiro A."/>
            <person name="Na H."/>
            <person name="Kennedy M."/>
            <person name="Barry K."/>
            <person name="Grigoriev I.V."/>
            <person name="Miller A.N."/>
            <person name="O'Donnell K."/>
            <person name="Stajich J.E."/>
            <person name="Bonito G."/>
        </authorList>
    </citation>
    <scope>NUCLEOTIDE SEQUENCE [LARGE SCALE GENOMIC DNA]</scope>
    <source>
        <strain evidence="2 3">AD045</strain>
    </source>
</reference>
<feature type="compositionally biased region" description="Polar residues" evidence="1">
    <location>
        <begin position="592"/>
        <end position="617"/>
    </location>
</feature>
<sequence length="983" mass="107011">MTQGTQVTKSQSILSNSIPNHVLLLTIMLSASALTIQTQGSVVPHKTIRKKTSLASKIRKVFIKPMSGSNTSNNGSSSNGSRNGSFSSKDQDVVDIHHSSSAQALEDIISMSSRDGEIDTQGGLLRNGHRVGVAIGAAAGELCLPPPASHQIEHRGSVSSSSSGESTSVGQRREGGGLSPCTPSTSPEISPSGSPKPKHALAPLAIGPSTAMAGHGIPDGHPLSPVEISNNNLKVSPKSLEKRMSLEPTSNRTSKKRLSFASITSFFNARNADAMAASNKKKQQRSSSVPNVESPLTGAGRQQQGSAAFQRRHSLNDLETGPQLQAKFAAPPWDKDRISAQAAAAAAEVLAHKATESETSSGATTMSKIQGVFGKQSKKNKSKKGASLSEDAPISTVVSSAKPLRSALAHRTVRAPSVRKVQVVHRHQGSISSSSRRLHNQVEPPLVNLSQEPVPSDSTNGSRRNSEDHGGRTGPTRHRRQSSIASRQASQQGHYPQVERKQRLSVRYSSSEEYDVVHHSDLYTLDQHQQQQQQIQYHGGFVQYDGSIVPQTPHVNPVSTKPMTPKASDPSNYPLVNISPCTSRGAVAEGSFTFSPAGSRQRDSYISCSSHGSPSKDTSPKLASLSTPRQQQHQQNYGGSSASAVATAIGNPYRRSSYDATSNNRRSSYEANSRRNSMVVTSSVSSPLSPHHTSAPVARLSVDHTLMSDHPGPSSSPSTYPQAITSVNGGHQHAIFANHQQQQQLHLQQQMHYQQQQQQFQRNQQHHHHQQVHYIPDHHQHSHHHQYQQQQQQQFMNPHAGSQTFHEQYHIQQKQQYPPQSPQSYQQYPPYPYQYNMQQPLPSHLYYTSVQHPALAYTGINSSAIQPPLPPPLQYLGNKSSGNGSGGGSGGNPSPTSWSSVSPSPSPSTPPRRPSRQLHFSTAQPQIHETWTPDQYDRTSDPNITAHRLTPAIAQRIKLELNTFKSQEMLVHQESRVYTHFFT</sequence>
<feature type="compositionally biased region" description="Polar residues" evidence="1">
    <location>
        <begin position="658"/>
        <end position="671"/>
    </location>
</feature>
<feature type="compositionally biased region" description="Low complexity" evidence="1">
    <location>
        <begin position="810"/>
        <end position="833"/>
    </location>
</feature>
<feature type="region of interest" description="Disordered" evidence="1">
    <location>
        <begin position="418"/>
        <end position="503"/>
    </location>
</feature>
<feature type="compositionally biased region" description="Low complexity" evidence="1">
    <location>
        <begin position="482"/>
        <end position="492"/>
    </location>
</feature>
<feature type="compositionally biased region" description="Low complexity" evidence="1">
    <location>
        <begin position="892"/>
        <end position="903"/>
    </location>
</feature>
<protein>
    <submittedName>
        <fullName evidence="2">Bud neck involved protein</fullName>
    </submittedName>
</protein>